<keyword evidence="5 15" id="KW-0963">Cytoplasm</keyword>
<dbReference type="SUPFAM" id="SSF52374">
    <property type="entry name" value="Nucleotidylyl transferase"/>
    <property type="match status" value="1"/>
</dbReference>
<comment type="subunit">
    <text evidence="4 15">Monomer.</text>
</comment>
<dbReference type="InterPro" id="IPR033708">
    <property type="entry name" value="Anticodon_Ile_BEm"/>
</dbReference>
<comment type="cofactor">
    <cofactor evidence="1">
        <name>Zn(2+)</name>
        <dbReference type="ChEBI" id="CHEBI:29105"/>
    </cofactor>
</comment>
<evidence type="ECO:0000256" key="11">
    <source>
        <dbReference type="ARBA" id="ARBA00022917"/>
    </source>
</evidence>
<evidence type="ECO:0000256" key="6">
    <source>
        <dbReference type="ARBA" id="ARBA00022598"/>
    </source>
</evidence>
<sequence>MSDYKHTLNLPSTDFPMRGNLPAREPTRIAQWNDLRLYAKLREARRGRERFVLHDGPPYANGSIHIGHAVNKLLKDFIVRSKNLAGFDAPYVPGWDCHGLPIEHKVETTHGKHLPADQARALCREYAAAQVEVQKEGFVRLGVQGDWDHPYLTMNFANEAGEIRALAEMVKGGYVFKGLKPVNWCFDCGSALAEAEVEYQDKQSDAIDVAFPCAQPEALAAAFGLDALPKPASAVIWTTTPWTIPANQALNVHPEFTYALVDTGERLLLLAEELVESCLARYALAGETLATAPGASLENIAFEHPLAAVDAGYARRSPLYLADYVELGAGTGIVHSAPAYGEDDFVTCRAYGMAFDEILNPVQSNGVYVDDLALFGGQMIWKANPQIVTALDEAGALLGHEKITHSYMHCWRHKTPVIYRATAQWFVGMDRQGPDGRTLRETALAGVEATDFIPAWGKARLHSMIANRPDWCISRQRNWGVPIPFFLHKASGELHPRTVELMEAVASRVEVEGIDAWFKLDPSELLGDEAADYDKVTDTLDVWFDSGTTHWHVLRGSHPLGHDQGPRADLYLEGSDQHRGWFHSSLLTGSAIDGHAPYKALLTHGFTVDEKGRKMSKSLGNVVAPQQVMDKLGADILRLWVASTDYSGEMAVSDEILKRTADVYRRIRNTSRFLLANLNGFDPAEHAVESDAMLALDRWAVDRAAVLQARIERAYAEYRFRDVYQQVHDFCARDMGGFYLDIIKDRQYTTQPDSLARRSCQTALYHIVEALARWIAPILAFTAEEIYENIPGARGESVHLETYYSGLFTLPADAANLPSEQAGMDRDFWERVIQVKQAVNKQLEAARNEGVIKGALDSEVTLYVDDALHALLSRFEDELRFVLITSEATLAPLVEGGDAQPTELDGLKLAVRLSPYDKDERSWERRPDVGADPEHPTLSARSIANLPGGPGEVRRFA</sequence>
<evidence type="ECO:0000259" key="17">
    <source>
        <dbReference type="Pfam" id="PF00133"/>
    </source>
</evidence>
<dbReference type="GO" id="GO:0000049">
    <property type="term" value="F:tRNA binding"/>
    <property type="evidence" value="ECO:0007669"/>
    <property type="project" value="InterPro"/>
</dbReference>
<keyword evidence="8 15" id="KW-0547">Nucleotide-binding</keyword>
<evidence type="ECO:0000259" key="18">
    <source>
        <dbReference type="Pfam" id="PF08264"/>
    </source>
</evidence>
<dbReference type="InterPro" id="IPR009008">
    <property type="entry name" value="Val/Leu/Ile-tRNA-synth_edit"/>
</dbReference>
<dbReference type="EC" id="6.1.1.5" evidence="15"/>
<dbReference type="InterPro" id="IPR050081">
    <property type="entry name" value="Ile-tRNA_ligase"/>
</dbReference>
<feature type="short sequence motif" description="'KMSKS' region" evidence="15">
    <location>
        <begin position="614"/>
        <end position="618"/>
    </location>
</feature>
<keyword evidence="12 15" id="KW-0030">Aminoacyl-tRNA synthetase</keyword>
<dbReference type="GO" id="GO:0046872">
    <property type="term" value="F:metal ion binding"/>
    <property type="evidence" value="ECO:0007669"/>
    <property type="project" value="UniProtKB-KW"/>
</dbReference>
<dbReference type="AlphaFoldDB" id="A0AB74U813"/>
<keyword evidence="10 15" id="KW-0067">ATP-binding</keyword>
<dbReference type="InterPro" id="IPR002301">
    <property type="entry name" value="Ile-tRNA-ligase"/>
</dbReference>
<evidence type="ECO:0000256" key="2">
    <source>
        <dbReference type="ARBA" id="ARBA00004496"/>
    </source>
</evidence>
<keyword evidence="7" id="KW-0479">Metal-binding</keyword>
<evidence type="ECO:0000256" key="9">
    <source>
        <dbReference type="ARBA" id="ARBA00022833"/>
    </source>
</evidence>
<comment type="similarity">
    <text evidence="3 15">Belongs to the class-I aminoacyl-tRNA synthetase family. IleS type 1 subfamily.</text>
</comment>
<dbReference type="GO" id="GO:0002161">
    <property type="term" value="F:aminoacyl-tRNA deacylase activity"/>
    <property type="evidence" value="ECO:0007669"/>
    <property type="project" value="InterPro"/>
</dbReference>
<protein>
    <recommendedName>
        <fullName evidence="15">Isoleucine--tRNA ligase</fullName>
        <ecNumber evidence="15">6.1.1.5</ecNumber>
    </recommendedName>
    <alternativeName>
        <fullName evidence="15">Isoleucyl-tRNA synthetase</fullName>
        <shortName evidence="15">IleRS</shortName>
    </alternativeName>
</protein>
<comment type="catalytic activity">
    <reaction evidence="14 15">
        <text>tRNA(Ile) + L-isoleucine + ATP = L-isoleucyl-tRNA(Ile) + AMP + diphosphate</text>
        <dbReference type="Rhea" id="RHEA:11060"/>
        <dbReference type="Rhea" id="RHEA-COMP:9666"/>
        <dbReference type="Rhea" id="RHEA-COMP:9695"/>
        <dbReference type="ChEBI" id="CHEBI:30616"/>
        <dbReference type="ChEBI" id="CHEBI:33019"/>
        <dbReference type="ChEBI" id="CHEBI:58045"/>
        <dbReference type="ChEBI" id="CHEBI:78442"/>
        <dbReference type="ChEBI" id="CHEBI:78528"/>
        <dbReference type="ChEBI" id="CHEBI:456215"/>
        <dbReference type="EC" id="6.1.1.5"/>
    </reaction>
</comment>
<keyword evidence="11 15" id="KW-0648">Protein biosynthesis</keyword>
<evidence type="ECO:0000256" key="1">
    <source>
        <dbReference type="ARBA" id="ARBA00001947"/>
    </source>
</evidence>
<dbReference type="HAMAP" id="MF_02002">
    <property type="entry name" value="Ile_tRNA_synth_type1"/>
    <property type="match status" value="1"/>
</dbReference>
<dbReference type="GO" id="GO:0004822">
    <property type="term" value="F:isoleucine-tRNA ligase activity"/>
    <property type="evidence" value="ECO:0007669"/>
    <property type="project" value="UniProtKB-UniRule"/>
</dbReference>
<comment type="subcellular location">
    <subcellularLocation>
        <location evidence="2 15">Cytoplasm</location>
    </subcellularLocation>
</comment>
<dbReference type="InterPro" id="IPR014729">
    <property type="entry name" value="Rossmann-like_a/b/a_fold"/>
</dbReference>
<dbReference type="InterPro" id="IPR001412">
    <property type="entry name" value="aa-tRNA-synth_I_CS"/>
</dbReference>
<evidence type="ECO:0000256" key="12">
    <source>
        <dbReference type="ARBA" id="ARBA00023146"/>
    </source>
</evidence>
<name>A0AB74U813_9GAMM</name>
<dbReference type="GO" id="GO:0005829">
    <property type="term" value="C:cytosol"/>
    <property type="evidence" value="ECO:0007669"/>
    <property type="project" value="TreeGrafter"/>
</dbReference>
<dbReference type="Pfam" id="PF08264">
    <property type="entry name" value="Anticodon_1"/>
    <property type="match status" value="1"/>
</dbReference>
<feature type="region of interest" description="Disordered" evidence="16">
    <location>
        <begin position="921"/>
        <end position="957"/>
    </location>
</feature>
<dbReference type="InterPro" id="IPR013155">
    <property type="entry name" value="M/V/L/I-tRNA-synth_anticd-bd"/>
</dbReference>
<feature type="short sequence motif" description="'HIGH' region" evidence="15">
    <location>
        <begin position="58"/>
        <end position="68"/>
    </location>
</feature>
<dbReference type="PROSITE" id="PS00178">
    <property type="entry name" value="AA_TRNA_LIGASE_I"/>
    <property type="match status" value="1"/>
</dbReference>
<proteinExistence type="inferred from homology"/>
<evidence type="ECO:0000256" key="15">
    <source>
        <dbReference type="HAMAP-Rule" id="MF_02002"/>
    </source>
</evidence>
<evidence type="ECO:0000256" key="14">
    <source>
        <dbReference type="ARBA" id="ARBA00048359"/>
    </source>
</evidence>
<evidence type="ECO:0000256" key="10">
    <source>
        <dbReference type="ARBA" id="ARBA00022840"/>
    </source>
</evidence>
<dbReference type="GO" id="GO:0006428">
    <property type="term" value="P:isoleucyl-tRNA aminoacylation"/>
    <property type="evidence" value="ECO:0007669"/>
    <property type="project" value="UniProtKB-UniRule"/>
</dbReference>
<dbReference type="PANTHER" id="PTHR42765:SF1">
    <property type="entry name" value="ISOLEUCINE--TRNA LIGASE, MITOCHONDRIAL"/>
    <property type="match status" value="1"/>
</dbReference>
<evidence type="ECO:0000256" key="8">
    <source>
        <dbReference type="ARBA" id="ARBA00022741"/>
    </source>
</evidence>
<dbReference type="Pfam" id="PF00133">
    <property type="entry name" value="tRNA-synt_1"/>
    <property type="match status" value="1"/>
</dbReference>
<evidence type="ECO:0000256" key="13">
    <source>
        <dbReference type="ARBA" id="ARBA00025217"/>
    </source>
</evidence>
<dbReference type="RefSeq" id="WP_353980820.1">
    <property type="nucleotide sequence ID" value="NZ_CP159578.1"/>
</dbReference>
<dbReference type="Gene3D" id="3.40.50.620">
    <property type="entry name" value="HUPs"/>
    <property type="match status" value="2"/>
</dbReference>
<dbReference type="PANTHER" id="PTHR42765">
    <property type="entry name" value="SOLEUCYL-TRNA SYNTHETASE"/>
    <property type="match status" value="1"/>
</dbReference>
<dbReference type="InterPro" id="IPR002300">
    <property type="entry name" value="aa-tRNA-synth_Ia"/>
</dbReference>
<gene>
    <name evidence="15 19" type="primary">ileS</name>
    <name evidence="19" type="ORF">ABV408_01960</name>
</gene>
<evidence type="ECO:0000256" key="5">
    <source>
        <dbReference type="ARBA" id="ARBA00022490"/>
    </source>
</evidence>
<dbReference type="FunFam" id="1.10.730.20:FF:000001">
    <property type="entry name" value="Isoleucine--tRNA ligase"/>
    <property type="match status" value="1"/>
</dbReference>
<dbReference type="SUPFAM" id="SSF50677">
    <property type="entry name" value="ValRS/IleRS/LeuRS editing domain"/>
    <property type="match status" value="1"/>
</dbReference>
<feature type="compositionally biased region" description="Basic and acidic residues" evidence="16">
    <location>
        <begin position="921"/>
        <end position="935"/>
    </location>
</feature>
<dbReference type="EMBL" id="CP159578">
    <property type="protein sequence ID" value="XCJ79961.1"/>
    <property type="molecule type" value="Genomic_DNA"/>
</dbReference>
<feature type="binding site" evidence="15">
    <location>
        <position position="573"/>
    </location>
    <ligand>
        <name>L-isoleucyl-5'-AMP</name>
        <dbReference type="ChEBI" id="CHEBI:178002"/>
    </ligand>
</feature>
<dbReference type="InterPro" id="IPR009080">
    <property type="entry name" value="tRNAsynth_Ia_anticodon-bd"/>
</dbReference>
<comment type="domain">
    <text evidence="15">IleRS has two distinct active sites: one for aminoacylation and one for editing. The misactivated valine is translocated from the active site to the editing site, which sterically excludes the correctly activated isoleucine. The single editing site contains two valyl binding pockets, one specific for each substrate (Val-AMP or Val-tRNA(Ile)).</text>
</comment>
<keyword evidence="9" id="KW-0862">Zinc</keyword>
<dbReference type="CDD" id="cd07960">
    <property type="entry name" value="Anticodon_Ia_Ile_BEm"/>
    <property type="match status" value="1"/>
</dbReference>
<dbReference type="GO" id="GO:0005524">
    <property type="term" value="F:ATP binding"/>
    <property type="evidence" value="ECO:0007669"/>
    <property type="project" value="UniProtKB-UniRule"/>
</dbReference>
<evidence type="ECO:0000256" key="4">
    <source>
        <dbReference type="ARBA" id="ARBA00011245"/>
    </source>
</evidence>
<dbReference type="Gene3D" id="3.90.740.10">
    <property type="entry name" value="Valyl/Leucyl/Isoleucyl-tRNA synthetase, editing domain"/>
    <property type="match status" value="1"/>
</dbReference>
<comment type="caution">
    <text evidence="15">Lacks conserved residue(s) required for the propagation of feature annotation.</text>
</comment>
<dbReference type="NCBIfam" id="TIGR00392">
    <property type="entry name" value="ileS"/>
    <property type="match status" value="1"/>
</dbReference>
<feature type="domain" description="Methionyl/Valyl/Leucyl/Isoleucyl-tRNA synthetase anticodon-binding" evidence="18">
    <location>
        <begin position="697"/>
        <end position="860"/>
    </location>
</feature>
<dbReference type="PRINTS" id="PR00984">
    <property type="entry name" value="TRNASYNTHILE"/>
</dbReference>
<evidence type="ECO:0000256" key="16">
    <source>
        <dbReference type="SAM" id="MobiDB-lite"/>
    </source>
</evidence>
<evidence type="ECO:0000256" key="7">
    <source>
        <dbReference type="ARBA" id="ARBA00022723"/>
    </source>
</evidence>
<dbReference type="FunFam" id="3.40.50.620:FF:000042">
    <property type="entry name" value="Isoleucine--tRNA ligase"/>
    <property type="match status" value="1"/>
</dbReference>
<dbReference type="SUPFAM" id="SSF47323">
    <property type="entry name" value="Anticodon-binding domain of a subclass of class I aminoacyl-tRNA synthetases"/>
    <property type="match status" value="1"/>
</dbReference>
<dbReference type="Gene3D" id="1.10.730.20">
    <property type="match status" value="1"/>
</dbReference>
<keyword evidence="6 15" id="KW-0436">Ligase</keyword>
<organism evidence="19">
    <name type="scientific">Salinicola endophyticus</name>
    <dbReference type="NCBI Taxonomy" id="1949083"/>
    <lineage>
        <taxon>Bacteria</taxon>
        <taxon>Pseudomonadati</taxon>
        <taxon>Pseudomonadota</taxon>
        <taxon>Gammaproteobacteria</taxon>
        <taxon>Oceanospirillales</taxon>
        <taxon>Halomonadaceae</taxon>
        <taxon>Salinicola</taxon>
    </lineage>
</organism>
<evidence type="ECO:0000313" key="19">
    <source>
        <dbReference type="EMBL" id="XCJ79961.1"/>
    </source>
</evidence>
<evidence type="ECO:0000256" key="3">
    <source>
        <dbReference type="ARBA" id="ARBA00006887"/>
    </source>
</evidence>
<feature type="binding site" evidence="15">
    <location>
        <position position="617"/>
    </location>
    <ligand>
        <name>ATP</name>
        <dbReference type="ChEBI" id="CHEBI:30616"/>
    </ligand>
</feature>
<accession>A0AB74U813</accession>
<reference evidence="19" key="1">
    <citation type="submission" date="2024-06" db="EMBL/GenBank/DDBJ databases">
        <title>Complete genome of Salinicola endophyticus HNIBRBA4755.</title>
        <authorList>
            <person name="Shin S.Y."/>
            <person name="Kang H."/>
            <person name="Song J."/>
        </authorList>
    </citation>
    <scope>NUCLEOTIDE SEQUENCE</scope>
    <source>
        <strain evidence="19">HNIBRBA4755</strain>
    </source>
</reference>
<comment type="function">
    <text evidence="13 15">Catalyzes the attachment of isoleucine to tRNA(Ile). As IleRS can inadvertently accommodate and process structurally similar amino acids such as valine, to avoid such errors it has two additional distinct tRNA(Ile)-dependent editing activities. One activity is designated as 'pretransfer' editing and involves the hydrolysis of activated Val-AMP. The other activity is designated 'posttransfer' editing and involves deacylation of mischarged Val-tRNA(Ile).</text>
</comment>
<feature type="domain" description="Aminoacyl-tRNA synthetase class Ia" evidence="17">
    <location>
        <begin position="29"/>
        <end position="652"/>
    </location>
</feature>
<dbReference type="FunFam" id="3.40.50.620:FF:000048">
    <property type="entry name" value="Isoleucine--tRNA ligase"/>
    <property type="match status" value="1"/>
</dbReference>
<dbReference type="InterPro" id="IPR023585">
    <property type="entry name" value="Ile-tRNA-ligase_type1"/>
</dbReference>